<dbReference type="Proteomes" id="UP000799424">
    <property type="component" value="Unassembled WGS sequence"/>
</dbReference>
<protein>
    <submittedName>
        <fullName evidence="2">Uncharacterized protein</fullName>
    </submittedName>
</protein>
<proteinExistence type="predicted"/>
<name>A0A6A7A008_9PLEO</name>
<sequence length="56" mass="5855">MSAFLSLPPPPTQGSALGPKVQADLHNSSSDQPVSISFAIRMNMGSDETSSARSNH</sequence>
<reference evidence="2" key="1">
    <citation type="journal article" date="2020" name="Stud. Mycol.">
        <title>101 Dothideomycetes genomes: a test case for predicting lifestyles and emergence of pathogens.</title>
        <authorList>
            <person name="Haridas S."/>
            <person name="Albert R."/>
            <person name="Binder M."/>
            <person name="Bloem J."/>
            <person name="Labutti K."/>
            <person name="Salamov A."/>
            <person name="Andreopoulos B."/>
            <person name="Baker S."/>
            <person name="Barry K."/>
            <person name="Bills G."/>
            <person name="Bluhm B."/>
            <person name="Cannon C."/>
            <person name="Castanera R."/>
            <person name="Culley D."/>
            <person name="Daum C."/>
            <person name="Ezra D."/>
            <person name="Gonzalez J."/>
            <person name="Henrissat B."/>
            <person name="Kuo A."/>
            <person name="Liang C."/>
            <person name="Lipzen A."/>
            <person name="Lutzoni F."/>
            <person name="Magnuson J."/>
            <person name="Mondo S."/>
            <person name="Nolan M."/>
            <person name="Ohm R."/>
            <person name="Pangilinan J."/>
            <person name="Park H.-J."/>
            <person name="Ramirez L."/>
            <person name="Alfaro M."/>
            <person name="Sun H."/>
            <person name="Tritt A."/>
            <person name="Yoshinaga Y."/>
            <person name="Zwiers L.-H."/>
            <person name="Turgeon B."/>
            <person name="Goodwin S."/>
            <person name="Spatafora J."/>
            <person name="Crous P."/>
            <person name="Grigoriev I."/>
        </authorList>
    </citation>
    <scope>NUCLEOTIDE SEQUENCE</scope>
    <source>
        <strain evidence="2">CBS 113818</strain>
    </source>
</reference>
<evidence type="ECO:0000313" key="3">
    <source>
        <dbReference type="Proteomes" id="UP000799424"/>
    </source>
</evidence>
<accession>A0A6A7A008</accession>
<dbReference type="AlphaFoldDB" id="A0A6A7A008"/>
<organism evidence="2 3">
    <name type="scientific">Ophiobolus disseminans</name>
    <dbReference type="NCBI Taxonomy" id="1469910"/>
    <lineage>
        <taxon>Eukaryota</taxon>
        <taxon>Fungi</taxon>
        <taxon>Dikarya</taxon>
        <taxon>Ascomycota</taxon>
        <taxon>Pezizomycotina</taxon>
        <taxon>Dothideomycetes</taxon>
        <taxon>Pleosporomycetidae</taxon>
        <taxon>Pleosporales</taxon>
        <taxon>Pleosporineae</taxon>
        <taxon>Phaeosphaeriaceae</taxon>
        <taxon>Ophiobolus</taxon>
    </lineage>
</organism>
<gene>
    <name evidence="2" type="ORF">CC86DRAFT_369861</name>
</gene>
<evidence type="ECO:0000313" key="2">
    <source>
        <dbReference type="EMBL" id="KAF2826652.1"/>
    </source>
</evidence>
<dbReference type="EMBL" id="MU006225">
    <property type="protein sequence ID" value="KAF2826652.1"/>
    <property type="molecule type" value="Genomic_DNA"/>
</dbReference>
<feature type="region of interest" description="Disordered" evidence="1">
    <location>
        <begin position="1"/>
        <end position="32"/>
    </location>
</feature>
<keyword evidence="3" id="KW-1185">Reference proteome</keyword>
<evidence type="ECO:0000256" key="1">
    <source>
        <dbReference type="SAM" id="MobiDB-lite"/>
    </source>
</evidence>